<dbReference type="Proteomes" id="UP001321486">
    <property type="component" value="Chromosome"/>
</dbReference>
<gene>
    <name evidence="2" type="ORF">GCM10025867_12360</name>
</gene>
<keyword evidence="1" id="KW-0812">Transmembrane</keyword>
<protein>
    <recommendedName>
        <fullName evidence="4">MFS transporter</fullName>
    </recommendedName>
</protein>
<keyword evidence="1" id="KW-0472">Membrane</keyword>
<feature type="transmembrane region" description="Helical" evidence="1">
    <location>
        <begin position="29"/>
        <end position="47"/>
    </location>
</feature>
<keyword evidence="1" id="KW-1133">Transmembrane helix</keyword>
<name>A0ABM8GKT2_9MICO</name>
<evidence type="ECO:0008006" key="4">
    <source>
        <dbReference type="Google" id="ProtNLM"/>
    </source>
</evidence>
<dbReference type="RefSeq" id="WP_286345880.1">
    <property type="nucleotide sequence ID" value="NZ_AP027732.1"/>
</dbReference>
<keyword evidence="3" id="KW-1185">Reference proteome</keyword>
<reference evidence="3" key="1">
    <citation type="journal article" date="2019" name="Int. J. Syst. Evol. Microbiol.">
        <title>The Global Catalogue of Microorganisms (GCM) 10K type strain sequencing project: providing services to taxonomists for standard genome sequencing and annotation.</title>
        <authorList>
            <consortium name="The Broad Institute Genomics Platform"/>
            <consortium name="The Broad Institute Genome Sequencing Center for Infectious Disease"/>
            <person name="Wu L."/>
            <person name="Ma J."/>
        </authorList>
    </citation>
    <scope>NUCLEOTIDE SEQUENCE [LARGE SCALE GENOMIC DNA]</scope>
    <source>
        <strain evidence="3">NBRC 108728</strain>
    </source>
</reference>
<evidence type="ECO:0000313" key="3">
    <source>
        <dbReference type="Proteomes" id="UP001321486"/>
    </source>
</evidence>
<evidence type="ECO:0000313" key="2">
    <source>
        <dbReference type="EMBL" id="BDZ48995.1"/>
    </source>
</evidence>
<evidence type="ECO:0000256" key="1">
    <source>
        <dbReference type="SAM" id="Phobius"/>
    </source>
</evidence>
<dbReference type="EMBL" id="AP027732">
    <property type="protein sequence ID" value="BDZ48995.1"/>
    <property type="molecule type" value="Genomic_DNA"/>
</dbReference>
<organism evidence="2 3">
    <name type="scientific">Frondihabitans sucicola</name>
    <dbReference type="NCBI Taxonomy" id="1268041"/>
    <lineage>
        <taxon>Bacteria</taxon>
        <taxon>Bacillati</taxon>
        <taxon>Actinomycetota</taxon>
        <taxon>Actinomycetes</taxon>
        <taxon>Micrococcales</taxon>
        <taxon>Microbacteriaceae</taxon>
        <taxon>Frondihabitans</taxon>
    </lineage>
</organism>
<proteinExistence type="predicted"/>
<accession>A0ABM8GKT2</accession>
<sequence>MTVVAVLLESAIDRGGAGSEALAGAFGSTFWWVVGFGVVPLVLALFLPRAPKQPAV</sequence>